<evidence type="ECO:0000313" key="1">
    <source>
        <dbReference type="EMBL" id="OBZ70369.1"/>
    </source>
</evidence>
<dbReference type="OrthoDB" id="3056938at2759"/>
<dbReference type="Proteomes" id="UP000092993">
    <property type="component" value="Unassembled WGS sequence"/>
</dbReference>
<gene>
    <name evidence="1" type="ORF">A0H81_09649</name>
</gene>
<proteinExistence type="predicted"/>
<dbReference type="EMBL" id="LUGG01000014">
    <property type="protein sequence ID" value="OBZ70369.1"/>
    <property type="molecule type" value="Genomic_DNA"/>
</dbReference>
<keyword evidence="2" id="KW-1185">Reference proteome</keyword>
<accession>A0A1C7M1Y7</accession>
<reference evidence="1 2" key="1">
    <citation type="submission" date="2016-03" db="EMBL/GenBank/DDBJ databases">
        <title>Whole genome sequencing of Grifola frondosa 9006-11.</title>
        <authorList>
            <person name="Min B."/>
            <person name="Park H."/>
            <person name="Kim J.-G."/>
            <person name="Cho H."/>
            <person name="Oh Y.-L."/>
            <person name="Kong W.-S."/>
            <person name="Choi I.-G."/>
        </authorList>
    </citation>
    <scope>NUCLEOTIDE SEQUENCE [LARGE SCALE GENOMIC DNA]</scope>
    <source>
        <strain evidence="1 2">9006-11</strain>
    </source>
</reference>
<evidence type="ECO:0000313" key="2">
    <source>
        <dbReference type="Proteomes" id="UP000092993"/>
    </source>
</evidence>
<organism evidence="1 2">
    <name type="scientific">Grifola frondosa</name>
    <name type="common">Maitake</name>
    <name type="synonym">Polyporus frondosus</name>
    <dbReference type="NCBI Taxonomy" id="5627"/>
    <lineage>
        <taxon>Eukaryota</taxon>
        <taxon>Fungi</taxon>
        <taxon>Dikarya</taxon>
        <taxon>Basidiomycota</taxon>
        <taxon>Agaricomycotina</taxon>
        <taxon>Agaricomycetes</taxon>
        <taxon>Polyporales</taxon>
        <taxon>Grifolaceae</taxon>
        <taxon>Grifola</taxon>
    </lineage>
</organism>
<sequence>MIILTFYKMQKMSVNGIWQDLFKTVAFKKATRIQHGLWPENNKELPDKLLRLESYIIKAYFIAAKTAIDRGDLYTFATGKKKDNLTRCDVWKQWFPRIWA</sequence>
<comment type="caution">
    <text evidence="1">The sequence shown here is derived from an EMBL/GenBank/DDBJ whole genome shotgun (WGS) entry which is preliminary data.</text>
</comment>
<protein>
    <submittedName>
        <fullName evidence="1">Uncharacterized protein</fullName>
    </submittedName>
</protein>
<dbReference type="AlphaFoldDB" id="A0A1C7M1Y7"/>
<name>A0A1C7M1Y7_GRIFR</name>